<comment type="cofactor">
    <cofactor evidence="7">
        <name>Zn(2+)</name>
        <dbReference type="ChEBI" id="CHEBI:29105"/>
    </cofactor>
    <text evidence="7">Binds 1 zinc ion.</text>
</comment>
<dbReference type="EMBL" id="FUHW01000023">
    <property type="protein sequence ID" value="SJM59625.1"/>
    <property type="molecule type" value="Genomic_DNA"/>
</dbReference>
<dbReference type="InterPro" id="IPR024077">
    <property type="entry name" value="Neurolysin/TOP_dom2"/>
</dbReference>
<dbReference type="SUPFAM" id="SSF55486">
    <property type="entry name" value="Metalloproteases ('zincins'), catalytic domain"/>
    <property type="match status" value="1"/>
</dbReference>
<reference evidence="9 10" key="1">
    <citation type="submission" date="2017-02" db="EMBL/GenBank/DDBJ databases">
        <authorList>
            <person name="Peterson S.W."/>
        </authorList>
    </citation>
    <scope>NUCLEOTIDE SEQUENCE [LARGE SCALE GENOMIC DNA]</scope>
    <source>
        <strain evidence="9 10">B Ar 00.02</strain>
    </source>
</reference>
<keyword evidence="10" id="KW-1185">Reference proteome</keyword>
<dbReference type="Proteomes" id="UP000195913">
    <property type="component" value="Unassembled WGS sequence"/>
</dbReference>
<keyword evidence="5 7" id="KW-0862">Zinc</keyword>
<accession>A0A1R4FUQ1</accession>
<evidence type="ECO:0000256" key="3">
    <source>
        <dbReference type="ARBA" id="ARBA00022723"/>
    </source>
</evidence>
<dbReference type="Gene3D" id="1.10.1370.10">
    <property type="entry name" value="Neurolysin, domain 3"/>
    <property type="match status" value="1"/>
</dbReference>
<dbReference type="AlphaFoldDB" id="A0A1R4FUQ1"/>
<keyword evidence="2 7" id="KW-0645">Protease</keyword>
<dbReference type="Pfam" id="PF01432">
    <property type="entry name" value="Peptidase_M3"/>
    <property type="match status" value="1"/>
</dbReference>
<dbReference type="CDD" id="cd06456">
    <property type="entry name" value="M3A_DCP"/>
    <property type="match status" value="1"/>
</dbReference>
<gene>
    <name evidence="9" type="ORF">FM101_05900</name>
</gene>
<dbReference type="InterPro" id="IPR001567">
    <property type="entry name" value="Pept_M3A_M3B_dom"/>
</dbReference>
<dbReference type="InterPro" id="IPR034005">
    <property type="entry name" value="M3A_DCP"/>
</dbReference>
<keyword evidence="3 7" id="KW-0479">Metal-binding</keyword>
<dbReference type="PANTHER" id="PTHR43660">
    <property type="entry name" value="DIPEPTIDYL CARBOXYPEPTIDASE"/>
    <property type="match status" value="1"/>
</dbReference>
<feature type="domain" description="Peptidase M3A/M3B catalytic" evidence="8">
    <location>
        <begin position="211"/>
        <end position="649"/>
    </location>
</feature>
<dbReference type="GO" id="GO:0004180">
    <property type="term" value="F:carboxypeptidase activity"/>
    <property type="evidence" value="ECO:0007669"/>
    <property type="project" value="UniProtKB-KW"/>
</dbReference>
<evidence type="ECO:0000256" key="6">
    <source>
        <dbReference type="ARBA" id="ARBA00023049"/>
    </source>
</evidence>
<dbReference type="GO" id="GO:0005829">
    <property type="term" value="C:cytosol"/>
    <property type="evidence" value="ECO:0007669"/>
    <property type="project" value="TreeGrafter"/>
</dbReference>
<keyword evidence="9" id="KW-0121">Carboxypeptidase</keyword>
<name>A0A1R4FUQ1_9MICC</name>
<evidence type="ECO:0000256" key="1">
    <source>
        <dbReference type="ARBA" id="ARBA00006040"/>
    </source>
</evidence>
<dbReference type="EC" id="3.4.15.5" evidence="9"/>
<dbReference type="Gene3D" id="3.40.390.10">
    <property type="entry name" value="Collagenase (Catalytic Domain)"/>
    <property type="match status" value="1"/>
</dbReference>
<dbReference type="GO" id="GO:0008241">
    <property type="term" value="F:peptidyl-dipeptidase activity"/>
    <property type="evidence" value="ECO:0007669"/>
    <property type="project" value="UniProtKB-EC"/>
</dbReference>
<evidence type="ECO:0000313" key="9">
    <source>
        <dbReference type="EMBL" id="SJM59625.1"/>
    </source>
</evidence>
<dbReference type="GO" id="GO:0006508">
    <property type="term" value="P:proteolysis"/>
    <property type="evidence" value="ECO:0007669"/>
    <property type="project" value="UniProtKB-KW"/>
</dbReference>
<keyword evidence="4 7" id="KW-0378">Hydrolase</keyword>
<dbReference type="Gene3D" id="1.10.1370.40">
    <property type="match status" value="1"/>
</dbReference>
<protein>
    <submittedName>
        <fullName evidence="9">Dipeptidyl carboxypeptidase Dcp</fullName>
        <ecNumber evidence="9">3.4.15.5</ecNumber>
    </submittedName>
</protein>
<dbReference type="InterPro" id="IPR045090">
    <property type="entry name" value="Pept_M3A_M3B"/>
</dbReference>
<proteinExistence type="inferred from homology"/>
<evidence type="ECO:0000256" key="7">
    <source>
        <dbReference type="RuleBase" id="RU003435"/>
    </source>
</evidence>
<keyword evidence="6 7" id="KW-0482">Metalloprotease</keyword>
<dbReference type="FunFam" id="3.40.390.10:FF:000009">
    <property type="entry name" value="Oligopeptidase A"/>
    <property type="match status" value="1"/>
</dbReference>
<dbReference type="InterPro" id="IPR024079">
    <property type="entry name" value="MetalloPept_cat_dom_sf"/>
</dbReference>
<evidence type="ECO:0000256" key="2">
    <source>
        <dbReference type="ARBA" id="ARBA00022670"/>
    </source>
</evidence>
<organism evidence="9 10">
    <name type="scientific">Arthrobacter rhombi</name>
    <dbReference type="NCBI Taxonomy" id="71253"/>
    <lineage>
        <taxon>Bacteria</taxon>
        <taxon>Bacillati</taxon>
        <taxon>Actinomycetota</taxon>
        <taxon>Actinomycetes</taxon>
        <taxon>Micrococcales</taxon>
        <taxon>Micrococcaceae</taxon>
        <taxon>Arthrobacter</taxon>
    </lineage>
</organism>
<sequence>MPAFDILTAEHYVEAVRHGIAEQLAAIATMTSSAEEPTFGNTTEAFEASGETLRRAVMAFSNVRPSHGTEDIVEVDAEIQALLTEHQDTVHLDAKLHSRLAAVEASGGLNGEQQRLSSETLRTFSQAGAGLDDAGKERLRALNAEISALSTRYGTLLLDGMNDAAVHFESAQELEGLSEAEIASASRAATAAGHQGGYLLTLVLPTQQPALARLEREESRRRIFEASTRRGQDGQNRTLDLGASMARLRAERAALLGYEHHAAYVLEGQTAPSVEAVRERLAGLIPGALANAATEAQTMAELAGREIAPWDRAYYSARVQREKYAVDAAALKPWFELDRVIHDGVFAAATRLYGVTFSERHDLPVYHPEVRVWEVTDADGSTLGLFLGDYFARPTKSGGAWMNSIRDGASFFDELPVVTNNLNIPAPADGQPALVTLDECRTLFHEFGHALHGLFANGIYPSLAGTSVPRDFVEYPSQVNEMWQFDTDLISEYARHIDTGDPLPAGALQKIQDAQLWGEGFSTTEYLAAALLDLEWHSLAAGEDPGDPVEFEDRVLREAGFSPEVIVPRYRTGYFKHIFDGGYSAGYYSYIWSEVLDADTVEWFTENGGGTRANGDRFRNELLARGNTRDPLESYTAFRGREARLAPLLVRRGLAAAAR</sequence>
<evidence type="ECO:0000256" key="4">
    <source>
        <dbReference type="ARBA" id="ARBA00022801"/>
    </source>
</evidence>
<dbReference type="GO" id="GO:0046872">
    <property type="term" value="F:metal ion binding"/>
    <property type="evidence" value="ECO:0007669"/>
    <property type="project" value="UniProtKB-UniRule"/>
</dbReference>
<comment type="similarity">
    <text evidence="1 7">Belongs to the peptidase M3 family.</text>
</comment>
<evidence type="ECO:0000256" key="5">
    <source>
        <dbReference type="ARBA" id="ARBA00022833"/>
    </source>
</evidence>
<evidence type="ECO:0000313" key="10">
    <source>
        <dbReference type="Proteomes" id="UP000195913"/>
    </source>
</evidence>
<dbReference type="PANTHER" id="PTHR43660:SF1">
    <property type="entry name" value="DIPEPTIDYL CARBOXYPEPTIDASE"/>
    <property type="match status" value="1"/>
</dbReference>
<dbReference type="GO" id="GO:0004222">
    <property type="term" value="F:metalloendopeptidase activity"/>
    <property type="evidence" value="ECO:0007669"/>
    <property type="project" value="InterPro"/>
</dbReference>
<evidence type="ECO:0000259" key="8">
    <source>
        <dbReference type="Pfam" id="PF01432"/>
    </source>
</evidence>